<dbReference type="GO" id="GO:0071555">
    <property type="term" value="P:cell wall organization"/>
    <property type="evidence" value="ECO:0007669"/>
    <property type="project" value="UniProtKB-KW"/>
</dbReference>
<reference evidence="12" key="1">
    <citation type="journal article" date="2023" name="Int. J. Syst. Evol. Microbiol.">
        <title>&lt;i&gt;Holtiella tumoricola&lt;/i&gt; gen. nov. sp. nov., isolated from a human clinical sample.</title>
        <authorList>
            <person name="Allen-Vercoe E."/>
            <person name="Daigneault M.C."/>
            <person name="Vancuren S.J."/>
            <person name="Cochrane K."/>
            <person name="O'Neal L.L."/>
            <person name="Sankaranarayanan K."/>
            <person name="Lawson P.A."/>
        </authorList>
    </citation>
    <scope>NUCLEOTIDE SEQUENCE</scope>
    <source>
        <strain evidence="12">CC70A</strain>
    </source>
</reference>
<name>A0AA42IZN0_9FIRM</name>
<dbReference type="AlphaFoldDB" id="A0AA42IZN0"/>
<keyword evidence="3" id="KW-0378">Hydrolase</keyword>
<keyword evidence="5" id="KW-0573">Peptidoglycan synthesis</keyword>
<comment type="caution">
    <text evidence="12">The sequence shown here is derived from an EMBL/GenBank/DDBJ whole genome shotgun (WGS) entry which is preliminary data.</text>
</comment>
<evidence type="ECO:0000256" key="8">
    <source>
        <dbReference type="PIRSR" id="PIRSR618044-2"/>
    </source>
</evidence>
<dbReference type="SUPFAM" id="SSF56601">
    <property type="entry name" value="beta-lactamase/transpeptidase-like"/>
    <property type="match status" value="1"/>
</dbReference>
<evidence type="ECO:0000259" key="11">
    <source>
        <dbReference type="Pfam" id="PF00768"/>
    </source>
</evidence>
<dbReference type="Pfam" id="PF00768">
    <property type="entry name" value="Peptidase_S11"/>
    <property type="match status" value="1"/>
</dbReference>
<evidence type="ECO:0000256" key="7">
    <source>
        <dbReference type="PIRSR" id="PIRSR618044-1"/>
    </source>
</evidence>
<evidence type="ECO:0000313" key="13">
    <source>
        <dbReference type="Proteomes" id="UP001169242"/>
    </source>
</evidence>
<dbReference type="PRINTS" id="PR00725">
    <property type="entry name" value="DADACBPTASE1"/>
</dbReference>
<dbReference type="Proteomes" id="UP001169242">
    <property type="component" value="Unassembled WGS sequence"/>
</dbReference>
<feature type="active site" evidence="7">
    <location>
        <position position="114"/>
    </location>
</feature>
<feature type="active site" description="Acyl-ester intermediate" evidence="7">
    <location>
        <position position="56"/>
    </location>
</feature>
<evidence type="ECO:0000256" key="9">
    <source>
        <dbReference type="RuleBase" id="RU004016"/>
    </source>
</evidence>
<feature type="signal peptide" evidence="10">
    <location>
        <begin position="1"/>
        <end position="21"/>
    </location>
</feature>
<keyword evidence="6" id="KW-0961">Cell wall biogenesis/degradation</keyword>
<dbReference type="InterPro" id="IPR001967">
    <property type="entry name" value="Peptidase_S11_N"/>
</dbReference>
<dbReference type="PANTHER" id="PTHR21581">
    <property type="entry name" value="D-ALANYL-D-ALANINE CARBOXYPEPTIDASE"/>
    <property type="match status" value="1"/>
</dbReference>
<accession>A0AA42IZN0</accession>
<feature type="chain" id="PRO_5041386918" description="Peptidase S11 D-alanyl-D-alanine carboxypeptidase A N-terminal domain-containing protein" evidence="10">
    <location>
        <begin position="22"/>
        <end position="422"/>
    </location>
</feature>
<evidence type="ECO:0000256" key="6">
    <source>
        <dbReference type="ARBA" id="ARBA00023316"/>
    </source>
</evidence>
<organism evidence="12 13">
    <name type="scientific">Holtiella tumoricola</name>
    <dbReference type="NCBI Taxonomy" id="3018743"/>
    <lineage>
        <taxon>Bacteria</taxon>
        <taxon>Bacillati</taxon>
        <taxon>Bacillota</taxon>
        <taxon>Clostridia</taxon>
        <taxon>Lachnospirales</taxon>
        <taxon>Cellulosilyticaceae</taxon>
        <taxon>Holtiella</taxon>
    </lineage>
</organism>
<gene>
    <name evidence="12" type="ORF">PBV87_03460</name>
</gene>
<evidence type="ECO:0000256" key="5">
    <source>
        <dbReference type="ARBA" id="ARBA00022984"/>
    </source>
</evidence>
<evidence type="ECO:0000256" key="1">
    <source>
        <dbReference type="ARBA" id="ARBA00007164"/>
    </source>
</evidence>
<dbReference type="EMBL" id="JAQIFT010000014">
    <property type="protein sequence ID" value="MDA3730562.1"/>
    <property type="molecule type" value="Genomic_DNA"/>
</dbReference>
<dbReference type="InterPro" id="IPR012338">
    <property type="entry name" value="Beta-lactam/transpept-like"/>
</dbReference>
<keyword evidence="4" id="KW-0133">Cell shape</keyword>
<evidence type="ECO:0000313" key="12">
    <source>
        <dbReference type="EMBL" id="MDA3730562.1"/>
    </source>
</evidence>
<proteinExistence type="inferred from homology"/>
<sequence length="422" mass="46506">MKKSSLFLLLCTLVCTPLTYASPSPAVNAEGAILIEPHTRTVLYKKNINSPFYPASTTKVLTSLLLVEDLKEDGTITKSADSVANVPSDSSHIGLNIGDTYSYVDGIHGIMMGSDNFISYDMAVYDAGSIDAFAAKMNEKAKSLGANNSNFVNPHGYHDPNHYTTPYDLSLITAAAFEDPVLCEIAGTPKYNFNIINSGKTLPLSHTAQFFKEGSPYFNENVLAAKTGYHTPAGRTLVAKAQYGDLELIAVVMKSGYPTYFEDINTLFEYGAENFEFVSDANHNVGVKNVSYSDWSAPYVQHALSNKWIKPSAKSYMDKASANEFLTMIENMLPYALKSVVTEYMPTNSTGPFKFNQPITRSESIRLFKQIAGSLDLEWPHIEQGVKFIQKDQSQTPLTIEECIYLTQLIGDSILTDTLITN</sequence>
<feature type="domain" description="Peptidase S11 D-alanyl-D-alanine carboxypeptidase A N-terminal" evidence="11">
    <location>
        <begin position="24"/>
        <end position="254"/>
    </location>
</feature>
<comment type="similarity">
    <text evidence="1 9">Belongs to the peptidase S11 family.</text>
</comment>
<protein>
    <recommendedName>
        <fullName evidence="11">Peptidase S11 D-alanyl-D-alanine carboxypeptidase A N-terminal domain-containing protein</fullName>
    </recommendedName>
</protein>
<evidence type="ECO:0000256" key="3">
    <source>
        <dbReference type="ARBA" id="ARBA00022801"/>
    </source>
</evidence>
<dbReference type="GO" id="GO:0008360">
    <property type="term" value="P:regulation of cell shape"/>
    <property type="evidence" value="ECO:0007669"/>
    <property type="project" value="UniProtKB-KW"/>
</dbReference>
<dbReference type="RefSeq" id="WP_271011165.1">
    <property type="nucleotide sequence ID" value="NZ_JAQIFT010000014.1"/>
</dbReference>
<evidence type="ECO:0000256" key="10">
    <source>
        <dbReference type="SAM" id="SignalP"/>
    </source>
</evidence>
<keyword evidence="2 10" id="KW-0732">Signal</keyword>
<evidence type="ECO:0000256" key="4">
    <source>
        <dbReference type="ARBA" id="ARBA00022960"/>
    </source>
</evidence>
<feature type="binding site" evidence="8">
    <location>
        <position position="226"/>
    </location>
    <ligand>
        <name>substrate</name>
    </ligand>
</feature>
<dbReference type="InterPro" id="IPR018044">
    <property type="entry name" value="Peptidase_S11"/>
</dbReference>
<dbReference type="Gene3D" id="3.40.710.10">
    <property type="entry name" value="DD-peptidase/beta-lactamase superfamily"/>
    <property type="match status" value="1"/>
</dbReference>
<dbReference type="GO" id="GO:0009002">
    <property type="term" value="F:serine-type D-Ala-D-Ala carboxypeptidase activity"/>
    <property type="evidence" value="ECO:0007669"/>
    <property type="project" value="InterPro"/>
</dbReference>
<dbReference type="GO" id="GO:0006508">
    <property type="term" value="P:proteolysis"/>
    <property type="evidence" value="ECO:0007669"/>
    <property type="project" value="InterPro"/>
</dbReference>
<keyword evidence="13" id="KW-1185">Reference proteome</keyword>
<dbReference type="PANTHER" id="PTHR21581:SF6">
    <property type="entry name" value="TRAFFICKING PROTEIN PARTICLE COMPLEX SUBUNIT 12"/>
    <property type="match status" value="1"/>
</dbReference>
<evidence type="ECO:0000256" key="2">
    <source>
        <dbReference type="ARBA" id="ARBA00022729"/>
    </source>
</evidence>
<feature type="active site" description="Proton acceptor" evidence="7">
    <location>
        <position position="59"/>
    </location>
</feature>
<dbReference type="GO" id="GO:0009252">
    <property type="term" value="P:peptidoglycan biosynthetic process"/>
    <property type="evidence" value="ECO:0007669"/>
    <property type="project" value="UniProtKB-KW"/>
</dbReference>